<comment type="caution">
    <text evidence="6">The sequence shown here is derived from an EMBL/GenBank/DDBJ whole genome shotgun (WGS) entry which is preliminary data.</text>
</comment>
<keyword evidence="1" id="KW-0949">S-adenosyl-L-methionine</keyword>
<dbReference type="InterPro" id="IPR058240">
    <property type="entry name" value="rSAM_sf"/>
</dbReference>
<feature type="domain" description="Radical SAM core" evidence="5">
    <location>
        <begin position="42"/>
        <end position="171"/>
    </location>
</feature>
<dbReference type="InterPro" id="IPR013785">
    <property type="entry name" value="Aldolase_TIM"/>
</dbReference>
<dbReference type="InterPro" id="IPR007197">
    <property type="entry name" value="rSAM"/>
</dbReference>
<evidence type="ECO:0000313" key="7">
    <source>
        <dbReference type="Proteomes" id="UP000236845"/>
    </source>
</evidence>
<dbReference type="GO" id="GO:0003824">
    <property type="term" value="F:catalytic activity"/>
    <property type="evidence" value="ECO:0007669"/>
    <property type="project" value="InterPro"/>
</dbReference>
<dbReference type="SUPFAM" id="SSF102114">
    <property type="entry name" value="Radical SAM enzymes"/>
    <property type="match status" value="1"/>
</dbReference>
<dbReference type="PANTHER" id="PTHR11228:SF7">
    <property type="entry name" value="PQQA PEPTIDE CYCLASE"/>
    <property type="match status" value="1"/>
</dbReference>
<dbReference type="Proteomes" id="UP000236845">
    <property type="component" value="Unassembled WGS sequence"/>
</dbReference>
<dbReference type="EMBL" id="PEXW01000022">
    <property type="protein sequence ID" value="PIS40847.1"/>
    <property type="molecule type" value="Genomic_DNA"/>
</dbReference>
<dbReference type="CDD" id="cd01335">
    <property type="entry name" value="Radical_SAM"/>
    <property type="match status" value="1"/>
</dbReference>
<name>A0A2H0YQS2_9BACT</name>
<dbReference type="SFLD" id="SFLDS00029">
    <property type="entry name" value="Radical_SAM"/>
    <property type="match status" value="1"/>
</dbReference>
<evidence type="ECO:0000256" key="1">
    <source>
        <dbReference type="ARBA" id="ARBA00022691"/>
    </source>
</evidence>
<dbReference type="Pfam" id="PF04055">
    <property type="entry name" value="Radical_SAM"/>
    <property type="match status" value="1"/>
</dbReference>
<organism evidence="6 7">
    <name type="scientific">Candidatus Kerfeldbacteria bacterium CG08_land_8_20_14_0_20_43_14</name>
    <dbReference type="NCBI Taxonomy" id="2014246"/>
    <lineage>
        <taxon>Bacteria</taxon>
        <taxon>Candidatus Kerfeldiibacteriota</taxon>
    </lineage>
</organism>
<dbReference type="GO" id="GO:0051536">
    <property type="term" value="F:iron-sulfur cluster binding"/>
    <property type="evidence" value="ECO:0007669"/>
    <property type="project" value="UniProtKB-KW"/>
</dbReference>
<sequence length="358" mass="39800">MLEIKDRYDPKKVFIHREKIESLMHSGIPTPVCFEIDPADGFCNQSCVDCSYASNRWNPLRLIDRKLLLKTLPDLVSCKVKSVEWVGGSEPLLHPDISLFIKVAKECGLRCGIVTNGSMLPKIYKNILARDMDYVRISLDAATPEVYFATHGSRQFAKVIAQLQEIINQGADPSLFGASFRIMGANICDIFSASKMMSEIGAAYIQYKYSLTDDNTEYLKGSDDLINREIEKAKQLNSATFSVLGGDTLKDITDVGIANYAGCISSSLVGVITAAGDIPFCIRFRNVPSMYIGNIRDGLTNVWGGARHQAILSTVSSKRCGYICKHHKYNRIILRHCKGNHCQEVMIKKGVVVNPEFI</sequence>
<keyword evidence="4" id="KW-0411">Iron-sulfur</keyword>
<reference evidence="7" key="1">
    <citation type="submission" date="2017-09" db="EMBL/GenBank/DDBJ databases">
        <title>Depth-based differentiation of microbial function through sediment-hosted aquifers and enrichment of novel symbionts in the deep terrestrial subsurface.</title>
        <authorList>
            <person name="Probst A.J."/>
            <person name="Ladd B."/>
            <person name="Jarett J.K."/>
            <person name="Geller-Mcgrath D.E."/>
            <person name="Sieber C.M.K."/>
            <person name="Emerson J.B."/>
            <person name="Anantharaman K."/>
            <person name="Thomas B.C."/>
            <person name="Malmstrom R."/>
            <person name="Stieglmeier M."/>
            <person name="Klingl A."/>
            <person name="Woyke T."/>
            <person name="Ryan C.M."/>
            <person name="Banfield J.F."/>
        </authorList>
    </citation>
    <scope>NUCLEOTIDE SEQUENCE [LARGE SCALE GENOMIC DNA]</scope>
</reference>
<dbReference type="PANTHER" id="PTHR11228">
    <property type="entry name" value="RADICAL SAM DOMAIN PROTEIN"/>
    <property type="match status" value="1"/>
</dbReference>
<dbReference type="GO" id="GO:0046872">
    <property type="term" value="F:metal ion binding"/>
    <property type="evidence" value="ECO:0007669"/>
    <property type="project" value="UniProtKB-KW"/>
</dbReference>
<evidence type="ECO:0000256" key="3">
    <source>
        <dbReference type="ARBA" id="ARBA00023004"/>
    </source>
</evidence>
<accession>A0A2H0YQS2</accession>
<keyword evidence="2" id="KW-0479">Metal-binding</keyword>
<dbReference type="SFLD" id="SFLDG01067">
    <property type="entry name" value="SPASM/twitch_domain_containing"/>
    <property type="match status" value="1"/>
</dbReference>
<keyword evidence="3" id="KW-0408">Iron</keyword>
<proteinExistence type="predicted"/>
<gene>
    <name evidence="6" type="ORF">COT26_01170</name>
</gene>
<dbReference type="AlphaFoldDB" id="A0A2H0YQS2"/>
<evidence type="ECO:0000256" key="4">
    <source>
        <dbReference type="ARBA" id="ARBA00023014"/>
    </source>
</evidence>
<dbReference type="InterPro" id="IPR050377">
    <property type="entry name" value="Radical_SAM_PqqE_MftC-like"/>
</dbReference>
<protein>
    <recommendedName>
        <fullName evidence="5">Radical SAM core domain-containing protein</fullName>
    </recommendedName>
</protein>
<evidence type="ECO:0000259" key="5">
    <source>
        <dbReference type="Pfam" id="PF04055"/>
    </source>
</evidence>
<dbReference type="Gene3D" id="3.20.20.70">
    <property type="entry name" value="Aldolase class I"/>
    <property type="match status" value="1"/>
</dbReference>
<evidence type="ECO:0000313" key="6">
    <source>
        <dbReference type="EMBL" id="PIS40847.1"/>
    </source>
</evidence>
<evidence type="ECO:0000256" key="2">
    <source>
        <dbReference type="ARBA" id="ARBA00022723"/>
    </source>
</evidence>